<dbReference type="RefSeq" id="WP_367779747.1">
    <property type="nucleotide sequence ID" value="NZ_JBFMIA010000009.1"/>
</dbReference>
<dbReference type="EMBL" id="JBFMIA010000009">
    <property type="protein sequence ID" value="MEW9502253.1"/>
    <property type="molecule type" value="Genomic_DNA"/>
</dbReference>
<reference evidence="1 2" key="1">
    <citation type="journal article" date="1979" name="Int. J. Syst. Evol. Microbiol.">
        <title>Bacillus globisporus subsp. marinus subsp. nov.</title>
        <authorList>
            <person name="Liu H."/>
        </authorList>
    </citation>
    <scope>NUCLEOTIDE SEQUENCE [LARGE SCALE GENOMIC DNA]</scope>
    <source>
        <strain evidence="1 2">DSM 1297</strain>
    </source>
</reference>
<evidence type="ECO:0000313" key="2">
    <source>
        <dbReference type="Proteomes" id="UP001556040"/>
    </source>
</evidence>
<name>A0ABV3Q618_9BACL</name>
<keyword evidence="2" id="KW-1185">Reference proteome</keyword>
<comment type="caution">
    <text evidence="1">The sequence shown here is derived from an EMBL/GenBank/DDBJ whole genome shotgun (WGS) entry which is preliminary data.</text>
</comment>
<sequence length="90" mass="10481">MFVGEGVKMGDERAELERQLTWSKEQLRILDEIDVRLGKMRVIAQYAVDNEVSSPENERLNEQMVMLQEEVNLLQASVVPWEQAKLQVKH</sequence>
<protein>
    <submittedName>
        <fullName evidence="1">Uncharacterized protein</fullName>
    </submittedName>
</protein>
<gene>
    <name evidence="1" type="ORF">AB1471_10645</name>
</gene>
<organism evidence="1 2">
    <name type="scientific">Jeotgalibacillus marinus</name>
    <dbReference type="NCBI Taxonomy" id="86667"/>
    <lineage>
        <taxon>Bacteria</taxon>
        <taxon>Bacillati</taxon>
        <taxon>Bacillota</taxon>
        <taxon>Bacilli</taxon>
        <taxon>Bacillales</taxon>
        <taxon>Caryophanaceae</taxon>
        <taxon>Jeotgalibacillus</taxon>
    </lineage>
</organism>
<accession>A0ABV3Q618</accession>
<proteinExistence type="predicted"/>
<dbReference type="Proteomes" id="UP001556040">
    <property type="component" value="Unassembled WGS sequence"/>
</dbReference>
<evidence type="ECO:0000313" key="1">
    <source>
        <dbReference type="EMBL" id="MEW9502253.1"/>
    </source>
</evidence>